<dbReference type="InterPro" id="IPR011701">
    <property type="entry name" value="MFS"/>
</dbReference>
<keyword evidence="5 8" id="KW-0812">Transmembrane</keyword>
<feature type="transmembrane region" description="Helical" evidence="8">
    <location>
        <begin position="368"/>
        <end position="391"/>
    </location>
</feature>
<keyword evidence="3" id="KW-0813">Transport</keyword>
<dbReference type="KEGG" id="cee:CENDO_10750"/>
<dbReference type="InterPro" id="IPR020846">
    <property type="entry name" value="MFS_dom"/>
</dbReference>
<feature type="transmembrane region" description="Helical" evidence="8">
    <location>
        <begin position="171"/>
        <end position="193"/>
    </location>
</feature>
<feature type="transmembrane region" description="Helical" evidence="8">
    <location>
        <begin position="343"/>
        <end position="361"/>
    </location>
</feature>
<evidence type="ECO:0000256" key="2">
    <source>
        <dbReference type="ARBA" id="ARBA00008335"/>
    </source>
</evidence>
<evidence type="ECO:0000313" key="10">
    <source>
        <dbReference type="EMBL" id="QCB29403.1"/>
    </source>
</evidence>
<keyword evidence="6 8" id="KW-1133">Transmembrane helix</keyword>
<dbReference type="OrthoDB" id="63984at2"/>
<dbReference type="Pfam" id="PF07690">
    <property type="entry name" value="MFS_1"/>
    <property type="match status" value="1"/>
</dbReference>
<keyword evidence="4" id="KW-1003">Cell membrane</keyword>
<dbReference type="GO" id="GO:0005886">
    <property type="term" value="C:plasma membrane"/>
    <property type="evidence" value="ECO:0007669"/>
    <property type="project" value="UniProtKB-SubCell"/>
</dbReference>
<dbReference type="SUPFAM" id="SSF103473">
    <property type="entry name" value="MFS general substrate transporter"/>
    <property type="match status" value="1"/>
</dbReference>
<evidence type="ECO:0000256" key="6">
    <source>
        <dbReference type="ARBA" id="ARBA00022989"/>
    </source>
</evidence>
<proteinExistence type="inferred from homology"/>
<evidence type="ECO:0000256" key="7">
    <source>
        <dbReference type="ARBA" id="ARBA00023136"/>
    </source>
</evidence>
<evidence type="ECO:0000256" key="1">
    <source>
        <dbReference type="ARBA" id="ARBA00004651"/>
    </source>
</evidence>
<sequence>MNNQAVLRNPNEAQRTKRAITAMLCVGLAIFSGLYSTQAILPELVGQLNLTFTEAAMTVSAATGALAVCVVPASILSERFGRGRLLLFSVFAAMAVGLAVPLASNAWQLIALRGLQGALLAGAPATAMAWLAEELDDRVLPRAMGIYIAGTSIGGLSGRLVPAAVLEFAGWRAALLGSALTSLTFAIIAVILLPRQRNFHAKEIYFRAEFQAMVHHWRNPHLAGLFIIAFLAMGSFVSIYNFVSFRFIEDFGLPASLVGMVFLMYLFGTWSSARAGRFVAEYGYGRTLTASAVLYLAGIVMMLGGLALTIAGLLLFTIGFFAVHSTASGWVGHLAHADRAEASSMYVFCYYFGSSVLGTFAGSAFANFSWAGFIALFAGLLTLLVVIGAALTRRVEAPQ</sequence>
<dbReference type="CDD" id="cd17324">
    <property type="entry name" value="MFS_NepI_like"/>
    <property type="match status" value="1"/>
</dbReference>
<dbReference type="PANTHER" id="PTHR43271">
    <property type="entry name" value="BLL2771 PROTEIN"/>
    <property type="match status" value="1"/>
</dbReference>
<evidence type="ECO:0000256" key="5">
    <source>
        <dbReference type="ARBA" id="ARBA00022692"/>
    </source>
</evidence>
<evidence type="ECO:0000256" key="4">
    <source>
        <dbReference type="ARBA" id="ARBA00022475"/>
    </source>
</evidence>
<dbReference type="EMBL" id="CP039247">
    <property type="protein sequence ID" value="QCB29403.1"/>
    <property type="molecule type" value="Genomic_DNA"/>
</dbReference>
<evidence type="ECO:0000259" key="9">
    <source>
        <dbReference type="PROSITE" id="PS50850"/>
    </source>
</evidence>
<protein>
    <submittedName>
        <fullName evidence="10">Inner membrane transport protein YnfM</fullName>
    </submittedName>
</protein>
<name>A0A4P7QIB7_9CORY</name>
<comment type="similarity">
    <text evidence="2">Belongs to the major facilitator superfamily.</text>
</comment>
<dbReference type="PANTHER" id="PTHR43271:SF1">
    <property type="entry name" value="INNER MEMBRANE TRANSPORT PROTEIN YNFM"/>
    <property type="match status" value="1"/>
</dbReference>
<dbReference type="AlphaFoldDB" id="A0A4P7QIB7"/>
<feature type="transmembrane region" description="Helical" evidence="8">
    <location>
        <begin position="222"/>
        <end position="243"/>
    </location>
</feature>
<dbReference type="Gene3D" id="1.20.1250.20">
    <property type="entry name" value="MFS general substrate transporter like domains"/>
    <property type="match status" value="1"/>
</dbReference>
<dbReference type="RefSeq" id="WP_136141991.1">
    <property type="nucleotide sequence ID" value="NZ_CP039247.1"/>
</dbReference>
<evidence type="ECO:0000313" key="11">
    <source>
        <dbReference type="Proteomes" id="UP000296352"/>
    </source>
</evidence>
<comment type="subcellular location">
    <subcellularLocation>
        <location evidence="1">Cell membrane</location>
        <topology evidence="1">Multi-pass membrane protein</topology>
    </subcellularLocation>
</comment>
<dbReference type="Proteomes" id="UP000296352">
    <property type="component" value="Chromosome"/>
</dbReference>
<accession>A0A4P7QIB7</accession>
<feature type="domain" description="Major facilitator superfamily (MFS) profile" evidence="9">
    <location>
        <begin position="1"/>
        <end position="396"/>
    </location>
</feature>
<keyword evidence="11" id="KW-1185">Reference proteome</keyword>
<dbReference type="InterPro" id="IPR036259">
    <property type="entry name" value="MFS_trans_sf"/>
</dbReference>
<feature type="transmembrane region" description="Helical" evidence="8">
    <location>
        <begin position="144"/>
        <end position="165"/>
    </location>
</feature>
<evidence type="ECO:0000256" key="3">
    <source>
        <dbReference type="ARBA" id="ARBA00022448"/>
    </source>
</evidence>
<gene>
    <name evidence="10" type="primary">ynfM</name>
    <name evidence="10" type="ORF">CENDO_10750</name>
</gene>
<feature type="transmembrane region" description="Helical" evidence="8">
    <location>
        <begin position="255"/>
        <end position="273"/>
    </location>
</feature>
<feature type="transmembrane region" description="Helical" evidence="8">
    <location>
        <begin position="20"/>
        <end position="40"/>
    </location>
</feature>
<dbReference type="PROSITE" id="PS50850">
    <property type="entry name" value="MFS"/>
    <property type="match status" value="1"/>
</dbReference>
<dbReference type="GO" id="GO:0022857">
    <property type="term" value="F:transmembrane transporter activity"/>
    <property type="evidence" value="ECO:0007669"/>
    <property type="project" value="InterPro"/>
</dbReference>
<evidence type="ECO:0000256" key="8">
    <source>
        <dbReference type="SAM" id="Phobius"/>
    </source>
</evidence>
<organism evidence="10 11">
    <name type="scientific">Corynebacterium endometrii</name>
    <dbReference type="NCBI Taxonomy" id="2488819"/>
    <lineage>
        <taxon>Bacteria</taxon>
        <taxon>Bacillati</taxon>
        <taxon>Actinomycetota</taxon>
        <taxon>Actinomycetes</taxon>
        <taxon>Mycobacteriales</taxon>
        <taxon>Corynebacteriaceae</taxon>
        <taxon>Corynebacterium</taxon>
    </lineage>
</organism>
<keyword evidence="7 8" id="KW-0472">Membrane</keyword>
<feature type="transmembrane region" description="Helical" evidence="8">
    <location>
        <begin position="110"/>
        <end position="132"/>
    </location>
</feature>
<feature type="transmembrane region" description="Helical" evidence="8">
    <location>
        <begin position="52"/>
        <end position="73"/>
    </location>
</feature>
<feature type="transmembrane region" description="Helical" evidence="8">
    <location>
        <begin position="85"/>
        <end position="104"/>
    </location>
</feature>
<feature type="transmembrane region" description="Helical" evidence="8">
    <location>
        <begin position="293"/>
        <end position="323"/>
    </location>
</feature>
<reference evidence="10 11" key="1">
    <citation type="submission" date="2019-04" db="EMBL/GenBank/DDBJ databases">
        <title>Corynebacterium endometrii sp. nov., isolated from the uterus of a cow with endometritis.</title>
        <authorList>
            <person name="Ballas P."/>
            <person name="Ruckert C."/>
            <person name="Wagener K."/>
            <person name="Drillich M."/>
            <person name="Kaempfer P."/>
            <person name="Busse H.-J."/>
            <person name="Ehling-Schulz M."/>
        </authorList>
    </citation>
    <scope>NUCLEOTIDE SEQUENCE [LARGE SCALE GENOMIC DNA]</scope>
    <source>
        <strain evidence="10 11">LMM-1653</strain>
    </source>
</reference>